<keyword evidence="3" id="KW-1185">Reference proteome</keyword>
<dbReference type="InterPro" id="IPR025536">
    <property type="entry name" value="DUF4422"/>
</dbReference>
<proteinExistence type="predicted"/>
<dbReference type="OrthoDB" id="9798746at2"/>
<sequence>MVKLLFYGAKSLALGMYKAIQKLYPEYIVVGFLVSSLENNPSTLAKLPVMELSSFASGLSAKEKEELHILITTPEDIHIEIVNRLKEFKIFNYTCMDSLKEAKLMEQYFIELGIFPSIHTYPLGTAKADIQVYHAKFYKDKPLYNEYSIPKWIKPLQVGAELTSERISDLVDNSGINISTKNVNYCELTALYWIWKNKLLSDDRAHYYGIFHYRRILDINDTDVFCLKENDIDVILQYPTIHEPDISEHHTRYVKEEDWEAMLQALAELHPEYADAFPEILLQPYFYNYNLLVAKSQVFEDYCKWLFPILERTEELSVPMGSERADRYIGYLGENLMTLYFLYHKGDLHIVHTGRLMLT</sequence>
<dbReference type="EMBL" id="FOJI01000004">
    <property type="protein sequence ID" value="SEW09264.1"/>
    <property type="molecule type" value="Genomic_DNA"/>
</dbReference>
<evidence type="ECO:0000313" key="2">
    <source>
        <dbReference type="EMBL" id="SEW09264.1"/>
    </source>
</evidence>
<organism evidence="2 3">
    <name type="scientific">[Clostridium] fimetarium</name>
    <dbReference type="NCBI Taxonomy" id="99656"/>
    <lineage>
        <taxon>Bacteria</taxon>
        <taxon>Bacillati</taxon>
        <taxon>Bacillota</taxon>
        <taxon>Clostridia</taxon>
        <taxon>Lachnospirales</taxon>
        <taxon>Lachnospiraceae</taxon>
    </lineage>
</organism>
<dbReference type="RefSeq" id="WP_092451962.1">
    <property type="nucleotide sequence ID" value="NZ_FOJI01000004.1"/>
</dbReference>
<reference evidence="2 3" key="1">
    <citation type="submission" date="2016-10" db="EMBL/GenBank/DDBJ databases">
        <authorList>
            <person name="de Groot N.N."/>
        </authorList>
    </citation>
    <scope>NUCLEOTIDE SEQUENCE [LARGE SCALE GENOMIC DNA]</scope>
    <source>
        <strain evidence="2 3">DSM 9179</strain>
    </source>
</reference>
<protein>
    <recommendedName>
        <fullName evidence="1">DUF4422 domain-containing protein</fullName>
    </recommendedName>
</protein>
<evidence type="ECO:0000313" key="3">
    <source>
        <dbReference type="Proteomes" id="UP000199701"/>
    </source>
</evidence>
<feature type="domain" description="DUF4422" evidence="1">
    <location>
        <begin position="151"/>
        <end position="342"/>
    </location>
</feature>
<dbReference type="STRING" id="99656.SAMN05421659_104156"/>
<dbReference type="AlphaFoldDB" id="A0A1I0P4I0"/>
<evidence type="ECO:0000259" key="1">
    <source>
        <dbReference type="Pfam" id="PF14393"/>
    </source>
</evidence>
<dbReference type="Pfam" id="PF14393">
    <property type="entry name" value="DUF4422"/>
    <property type="match status" value="1"/>
</dbReference>
<dbReference type="Proteomes" id="UP000199701">
    <property type="component" value="Unassembled WGS sequence"/>
</dbReference>
<name>A0A1I0P4I0_9FIRM</name>
<accession>A0A1I0P4I0</accession>
<gene>
    <name evidence="2" type="ORF">SAMN05421659_104156</name>
</gene>